<evidence type="ECO:0000313" key="10">
    <source>
        <dbReference type="Proteomes" id="UP000439780"/>
    </source>
</evidence>
<reference evidence="9 10" key="1">
    <citation type="submission" date="2019-12" db="EMBL/GenBank/DDBJ databases">
        <title>Genomic-based taxomic classification of the family Erythrobacteraceae.</title>
        <authorList>
            <person name="Xu L."/>
        </authorList>
    </citation>
    <scope>NUCLEOTIDE SEQUENCE [LARGE SCALE GENOMIC DNA]</scope>
    <source>
        <strain evidence="9 10">KEMB 9005-328</strain>
    </source>
</reference>
<keyword evidence="4" id="KW-0560">Oxidoreductase</keyword>
<keyword evidence="7" id="KW-1133">Transmembrane helix</keyword>
<dbReference type="Gene3D" id="3.40.30.10">
    <property type="entry name" value="Glutaredoxin"/>
    <property type="match status" value="1"/>
</dbReference>
<comment type="caution">
    <text evidence="9">The sequence shown here is derived from an EMBL/GenBank/DDBJ whole genome shotgun (WGS) entry which is preliminary data.</text>
</comment>
<dbReference type="InterPro" id="IPR013766">
    <property type="entry name" value="Thioredoxin_domain"/>
</dbReference>
<accession>A0A845ACU6</accession>
<evidence type="ECO:0000256" key="6">
    <source>
        <dbReference type="ARBA" id="ARBA00023284"/>
    </source>
</evidence>
<evidence type="ECO:0000256" key="4">
    <source>
        <dbReference type="ARBA" id="ARBA00023002"/>
    </source>
</evidence>
<comment type="similarity">
    <text evidence="2">Belongs to the thioredoxin family. DsbA subfamily.</text>
</comment>
<proteinExistence type="inferred from homology"/>
<dbReference type="PANTHER" id="PTHR13887">
    <property type="entry name" value="GLUTATHIONE S-TRANSFERASE KAPPA"/>
    <property type="match status" value="1"/>
</dbReference>
<feature type="transmembrane region" description="Helical" evidence="7">
    <location>
        <begin position="14"/>
        <end position="33"/>
    </location>
</feature>
<name>A0A845ACU6_9SPHN</name>
<dbReference type="InterPro" id="IPR012336">
    <property type="entry name" value="Thioredoxin-like_fold"/>
</dbReference>
<evidence type="ECO:0000256" key="2">
    <source>
        <dbReference type="ARBA" id="ARBA00005791"/>
    </source>
</evidence>
<keyword evidence="7" id="KW-0812">Transmembrane</keyword>
<dbReference type="Pfam" id="PF13462">
    <property type="entry name" value="Thioredoxin_4"/>
    <property type="match status" value="1"/>
</dbReference>
<organism evidence="9 10">
    <name type="scientific">Qipengyuania algicida</name>
    <dbReference type="NCBI Taxonomy" id="1836209"/>
    <lineage>
        <taxon>Bacteria</taxon>
        <taxon>Pseudomonadati</taxon>
        <taxon>Pseudomonadota</taxon>
        <taxon>Alphaproteobacteria</taxon>
        <taxon>Sphingomonadales</taxon>
        <taxon>Erythrobacteraceae</taxon>
        <taxon>Qipengyuania</taxon>
    </lineage>
</organism>
<evidence type="ECO:0000256" key="5">
    <source>
        <dbReference type="ARBA" id="ARBA00023157"/>
    </source>
</evidence>
<dbReference type="Proteomes" id="UP000439780">
    <property type="component" value="Unassembled WGS sequence"/>
</dbReference>
<sequence length="219" mass="23292">MASPHLPDIPRKHWIALAVMLVGAFAMGAWLRLGLPLGSDVSGHVAVSDIADAPGYPASGPSDADVSLLVFSDYNCPVCRATEPALDAAVKADGRVRVIYRDWPIFGPASIRAARVALAAQYQGIYRPVHDTLMRAPSLDEAELRSAVAHAGGSWAKLEADLKAHGPRIDAMITRSGEDAVRLGLPGTPGFLIGPIRIVGKASEQQFRDAIDRARNKVS</sequence>
<evidence type="ECO:0000256" key="7">
    <source>
        <dbReference type="SAM" id="Phobius"/>
    </source>
</evidence>
<evidence type="ECO:0000256" key="3">
    <source>
        <dbReference type="ARBA" id="ARBA00022729"/>
    </source>
</evidence>
<protein>
    <submittedName>
        <fullName evidence="9">Thioredoxin domain-containing protein</fullName>
    </submittedName>
</protein>
<dbReference type="EMBL" id="WTYA01000002">
    <property type="protein sequence ID" value="MXP28080.1"/>
    <property type="molecule type" value="Genomic_DNA"/>
</dbReference>
<gene>
    <name evidence="9" type="ORF">GRI58_04490</name>
</gene>
<dbReference type="PROSITE" id="PS51352">
    <property type="entry name" value="THIOREDOXIN_2"/>
    <property type="match status" value="1"/>
</dbReference>
<dbReference type="OrthoDB" id="9780147at2"/>
<evidence type="ECO:0000256" key="1">
    <source>
        <dbReference type="ARBA" id="ARBA00003565"/>
    </source>
</evidence>
<keyword evidence="3" id="KW-0732">Signal</keyword>
<dbReference type="RefSeq" id="WP_160752352.1">
    <property type="nucleotide sequence ID" value="NZ_WTYA01000002.1"/>
</dbReference>
<keyword evidence="6" id="KW-0676">Redox-active center</keyword>
<evidence type="ECO:0000259" key="8">
    <source>
        <dbReference type="PROSITE" id="PS51352"/>
    </source>
</evidence>
<dbReference type="GO" id="GO:0016491">
    <property type="term" value="F:oxidoreductase activity"/>
    <property type="evidence" value="ECO:0007669"/>
    <property type="project" value="UniProtKB-KW"/>
</dbReference>
<evidence type="ECO:0000313" key="9">
    <source>
        <dbReference type="EMBL" id="MXP28080.1"/>
    </source>
</evidence>
<dbReference type="AlphaFoldDB" id="A0A845ACU6"/>
<keyword evidence="10" id="KW-1185">Reference proteome</keyword>
<dbReference type="PANTHER" id="PTHR13887:SF14">
    <property type="entry name" value="DISULFIDE BOND FORMATION PROTEIN D"/>
    <property type="match status" value="1"/>
</dbReference>
<keyword evidence="7" id="KW-0472">Membrane</keyword>
<dbReference type="SUPFAM" id="SSF52833">
    <property type="entry name" value="Thioredoxin-like"/>
    <property type="match status" value="1"/>
</dbReference>
<comment type="function">
    <text evidence="1">May be required for disulfide bond formation in some proteins.</text>
</comment>
<keyword evidence="5" id="KW-1015">Disulfide bond</keyword>
<dbReference type="InterPro" id="IPR036249">
    <property type="entry name" value="Thioredoxin-like_sf"/>
</dbReference>
<feature type="domain" description="Thioredoxin" evidence="8">
    <location>
        <begin position="20"/>
        <end position="216"/>
    </location>
</feature>